<dbReference type="Proteomes" id="UP000799291">
    <property type="component" value="Unassembled WGS sequence"/>
</dbReference>
<dbReference type="OrthoDB" id="3689183at2759"/>
<name>A0A6G1IRK2_9PLEO</name>
<sequence>RIYAYSYSKLTIFIDYKNLLRFIIIKDLTLRQYKFRIIYTPRKENERADALS</sequence>
<accession>A0A6G1IRK2</accession>
<gene>
    <name evidence="1" type="ORF">K458DRAFT_311390</name>
</gene>
<evidence type="ECO:0000313" key="2">
    <source>
        <dbReference type="Proteomes" id="UP000799291"/>
    </source>
</evidence>
<dbReference type="EMBL" id="MU005595">
    <property type="protein sequence ID" value="KAF2680593.1"/>
    <property type="molecule type" value="Genomic_DNA"/>
</dbReference>
<organism evidence="1 2">
    <name type="scientific">Lentithecium fluviatile CBS 122367</name>
    <dbReference type="NCBI Taxonomy" id="1168545"/>
    <lineage>
        <taxon>Eukaryota</taxon>
        <taxon>Fungi</taxon>
        <taxon>Dikarya</taxon>
        <taxon>Ascomycota</taxon>
        <taxon>Pezizomycotina</taxon>
        <taxon>Dothideomycetes</taxon>
        <taxon>Pleosporomycetidae</taxon>
        <taxon>Pleosporales</taxon>
        <taxon>Massarineae</taxon>
        <taxon>Lentitheciaceae</taxon>
        <taxon>Lentithecium</taxon>
    </lineage>
</organism>
<keyword evidence="2" id="KW-1185">Reference proteome</keyword>
<reference evidence="1" key="1">
    <citation type="journal article" date="2020" name="Stud. Mycol.">
        <title>101 Dothideomycetes genomes: a test case for predicting lifestyles and emergence of pathogens.</title>
        <authorList>
            <person name="Haridas S."/>
            <person name="Albert R."/>
            <person name="Binder M."/>
            <person name="Bloem J."/>
            <person name="Labutti K."/>
            <person name="Salamov A."/>
            <person name="Andreopoulos B."/>
            <person name="Baker S."/>
            <person name="Barry K."/>
            <person name="Bills G."/>
            <person name="Bluhm B."/>
            <person name="Cannon C."/>
            <person name="Castanera R."/>
            <person name="Culley D."/>
            <person name="Daum C."/>
            <person name="Ezra D."/>
            <person name="Gonzalez J."/>
            <person name="Henrissat B."/>
            <person name="Kuo A."/>
            <person name="Liang C."/>
            <person name="Lipzen A."/>
            <person name="Lutzoni F."/>
            <person name="Magnuson J."/>
            <person name="Mondo S."/>
            <person name="Nolan M."/>
            <person name="Ohm R."/>
            <person name="Pangilinan J."/>
            <person name="Park H.-J."/>
            <person name="Ramirez L."/>
            <person name="Alfaro M."/>
            <person name="Sun H."/>
            <person name="Tritt A."/>
            <person name="Yoshinaga Y."/>
            <person name="Zwiers L.-H."/>
            <person name="Turgeon B."/>
            <person name="Goodwin S."/>
            <person name="Spatafora J."/>
            <person name="Crous P."/>
            <person name="Grigoriev I."/>
        </authorList>
    </citation>
    <scope>NUCLEOTIDE SEQUENCE</scope>
    <source>
        <strain evidence="1">CBS 122367</strain>
    </source>
</reference>
<evidence type="ECO:0000313" key="1">
    <source>
        <dbReference type="EMBL" id="KAF2680593.1"/>
    </source>
</evidence>
<feature type="non-terminal residue" evidence="1">
    <location>
        <position position="1"/>
    </location>
</feature>
<protein>
    <submittedName>
        <fullName evidence="1">Uncharacterized protein</fullName>
    </submittedName>
</protein>
<proteinExistence type="predicted"/>
<dbReference type="AlphaFoldDB" id="A0A6G1IRK2"/>